<dbReference type="Proteomes" id="UP001056883">
    <property type="component" value="Segment"/>
</dbReference>
<keyword evidence="2" id="KW-1185">Reference proteome</keyword>
<reference evidence="1" key="1">
    <citation type="submission" date="2022-05" db="EMBL/GenBank/DDBJ databases">
        <authorList>
            <person name="Friedrich I."/>
            <person name="Poehlein A."/>
            <person name="Schneider D."/>
            <person name="Hertel R."/>
            <person name="Daniel R."/>
        </authorList>
    </citation>
    <scope>NUCLEOTIDE SEQUENCE</scope>
</reference>
<name>A0A9E7MUK2_9CAUD</name>
<protein>
    <submittedName>
        <fullName evidence="1">Uncharacterized protein</fullName>
    </submittedName>
</protein>
<evidence type="ECO:0000313" key="2">
    <source>
        <dbReference type="Proteomes" id="UP001056883"/>
    </source>
</evidence>
<dbReference type="EMBL" id="ON529861">
    <property type="protein sequence ID" value="USN16354.1"/>
    <property type="molecule type" value="Genomic_DNA"/>
</dbReference>
<evidence type="ECO:0000313" key="1">
    <source>
        <dbReference type="EMBL" id="USN16354.1"/>
    </source>
</evidence>
<accession>A0A9E7MUK2</accession>
<organism evidence="1 2">
    <name type="scientific">Luteibacter phage vB_LflM-Pluto</name>
    <dbReference type="NCBI Taxonomy" id="2948611"/>
    <lineage>
        <taxon>Viruses</taxon>
        <taxon>Duplodnaviria</taxon>
        <taxon>Heunggongvirae</taxon>
        <taxon>Uroviricota</taxon>
        <taxon>Caudoviricetes</taxon>
        <taxon>Lindbergviridae</taxon>
        <taxon>Plutovirus</taxon>
        <taxon>Plutovirus pluto</taxon>
    </lineage>
</organism>
<gene>
    <name evidence="1" type="ORF">PLUTO_00380</name>
</gene>
<proteinExistence type="predicted"/>
<sequence>MIRRSVPLAVLFLSAAAVDAAPTTRPEDLGTIVQRCQVAGSVAYAAVSERNAGADEAKVVMDVGWMHDQGAHIVYEVFHDTRFATARPEEALWSVTHDCIEAQK</sequence>